<dbReference type="SUPFAM" id="SSF53756">
    <property type="entry name" value="UDP-Glycosyltransferase/glycogen phosphorylase"/>
    <property type="match status" value="1"/>
</dbReference>
<dbReference type="InterPro" id="IPR002213">
    <property type="entry name" value="UDP_glucos_trans"/>
</dbReference>
<dbReference type="Gene3D" id="3.40.50.2000">
    <property type="entry name" value="Glycogen Phosphorylase B"/>
    <property type="match status" value="2"/>
</dbReference>
<proteinExistence type="predicted"/>
<dbReference type="Proteomes" id="UP001050691">
    <property type="component" value="Unassembled WGS sequence"/>
</dbReference>
<organism evidence="2 3">
    <name type="scientific">Clathrus columnatus</name>
    <dbReference type="NCBI Taxonomy" id="1419009"/>
    <lineage>
        <taxon>Eukaryota</taxon>
        <taxon>Fungi</taxon>
        <taxon>Dikarya</taxon>
        <taxon>Basidiomycota</taxon>
        <taxon>Agaricomycotina</taxon>
        <taxon>Agaricomycetes</taxon>
        <taxon>Phallomycetidae</taxon>
        <taxon>Phallales</taxon>
        <taxon>Clathraceae</taxon>
        <taxon>Clathrus</taxon>
    </lineage>
</organism>
<gene>
    <name evidence="2" type="ORF">Clacol_009932</name>
</gene>
<keyword evidence="3" id="KW-1185">Reference proteome</keyword>
<reference evidence="2" key="1">
    <citation type="submission" date="2021-10" db="EMBL/GenBank/DDBJ databases">
        <title>De novo Genome Assembly of Clathrus columnatus (Basidiomycota, Fungi) Using Illumina and Nanopore Sequence Data.</title>
        <authorList>
            <person name="Ogiso-Tanaka E."/>
            <person name="Itagaki H."/>
            <person name="Hosoya T."/>
            <person name="Hosaka K."/>
        </authorList>
    </citation>
    <scope>NUCLEOTIDE SEQUENCE</scope>
    <source>
        <strain evidence="2">MO-923</strain>
    </source>
</reference>
<name>A0AAV5ASC3_9AGAM</name>
<sequence length="456" mass="51783">MFGKASNLNSSRKRFDEIHDGRFIRLGGEGLAAYPLIAHLAQHFEPFYSSICSERDIKCATGRVYTALPKPQVVVLDFFLYNLFLDIRKVSQDHIPILAWHITSSASTMYSYGPEKYGGRGDISEKAMVLSEQTGTPLEQTESELYISYSLQGNVVKLPGYPPLYDYEIVQRDDLSLKRIDDFTLNLFKTSYRFFRECDGMVSSSNEVYDHELNAAFREWFAERNKAVYFIGPLLPPDIPQPSSISHRKDLEISSNGKDIELFLDRILESHGERNEEMPAHIKTLFESYDKVLISKWAPQQSILAHRVSKILNSLSLCQCSCFNLNEATGWFMTHCGQNSTAEAISYGVPMIAWSLVGDQPINAVNVSLNHDVAYQLLEVRTGSGLKPLYRGVQPLGTIESAAEEFRQVWAKAQGEDGARKRSNAQQLKEKHKSLWEEGGSSLRDYKKFLQDYLRN</sequence>
<dbReference type="AlphaFoldDB" id="A0AAV5ASC3"/>
<evidence type="ECO:0000313" key="3">
    <source>
        <dbReference type="Proteomes" id="UP001050691"/>
    </source>
</evidence>
<comment type="caution">
    <text evidence="2">The sequence shown here is derived from an EMBL/GenBank/DDBJ whole genome shotgun (WGS) entry which is preliminary data.</text>
</comment>
<dbReference type="PANTHER" id="PTHR48045">
    <property type="entry name" value="UDP-GLYCOSYLTRANSFERASE 72B1"/>
    <property type="match status" value="1"/>
</dbReference>
<keyword evidence="1" id="KW-0808">Transferase</keyword>
<accession>A0AAV5ASC3</accession>
<dbReference type="Pfam" id="PF00201">
    <property type="entry name" value="UDPGT"/>
    <property type="match status" value="1"/>
</dbReference>
<dbReference type="GO" id="GO:0008194">
    <property type="term" value="F:UDP-glycosyltransferase activity"/>
    <property type="evidence" value="ECO:0007669"/>
    <property type="project" value="InterPro"/>
</dbReference>
<protein>
    <recommendedName>
        <fullName evidence="4">UDP-Glycosyltransferase/glycogen phosphorylase</fullName>
    </recommendedName>
</protein>
<dbReference type="EMBL" id="BPWL01000011">
    <property type="protein sequence ID" value="GJJ15654.1"/>
    <property type="molecule type" value="Genomic_DNA"/>
</dbReference>
<evidence type="ECO:0000313" key="2">
    <source>
        <dbReference type="EMBL" id="GJJ15654.1"/>
    </source>
</evidence>
<evidence type="ECO:0000256" key="1">
    <source>
        <dbReference type="ARBA" id="ARBA00022679"/>
    </source>
</evidence>
<evidence type="ECO:0008006" key="4">
    <source>
        <dbReference type="Google" id="ProtNLM"/>
    </source>
</evidence>
<dbReference type="PANTHER" id="PTHR48045:SF31">
    <property type="entry name" value="UDP-GLYCOSYLTRANSFERASE 76B1-LIKE"/>
    <property type="match status" value="1"/>
</dbReference>